<sequence>MKVGLPRKDGLHLRFNGEMVKMIVPRYYGYIVRAFLFVALLGFFCGLSDYGFAVGSVSAHDSKITIVAHRGASGYAPENTLDAYRLAVRMRADYIEIDLQMTEDGELIAMHDGTVDRTTNGTGFVRNMTLSEIKSLDSGSWFNDKHSFYARKKYINEKVPTLREVFEAFGPSTRYLLETKSPKEYPGLEEKMWSLVQEFKLEDRIAVQSFSMESLKKIRKRSKGVPIFQLMWYKNPASISKEKLKEIGKYANGIGANFQKLDKRYVRRVKKANLLMYVYTPNFRSSMARALKWGVDGIHTDYPDILVAEQRQIENSWFASNDEKEDREWLKKSK</sequence>
<dbReference type="PANTHER" id="PTHR46211">
    <property type="entry name" value="GLYCEROPHOSPHORYL DIESTER PHOSPHODIESTERASE"/>
    <property type="match status" value="1"/>
</dbReference>
<dbReference type="PROSITE" id="PS51704">
    <property type="entry name" value="GP_PDE"/>
    <property type="match status" value="1"/>
</dbReference>
<comment type="caution">
    <text evidence="2">The sequence shown here is derived from an EMBL/GenBank/DDBJ whole genome shotgun (WGS) entry which is preliminary data.</text>
</comment>
<evidence type="ECO:0000313" key="3">
    <source>
        <dbReference type="Proteomes" id="UP000256869"/>
    </source>
</evidence>
<gene>
    <name evidence="2" type="ORF">DFP95_101745</name>
</gene>
<dbReference type="AlphaFoldDB" id="A0A3D9IYU2"/>
<dbReference type="GO" id="GO:0006629">
    <property type="term" value="P:lipid metabolic process"/>
    <property type="evidence" value="ECO:0007669"/>
    <property type="project" value="InterPro"/>
</dbReference>
<evidence type="ECO:0000313" key="2">
    <source>
        <dbReference type="EMBL" id="RED66246.1"/>
    </source>
</evidence>
<dbReference type="SUPFAM" id="SSF51695">
    <property type="entry name" value="PLC-like phosphodiesterases"/>
    <property type="match status" value="1"/>
</dbReference>
<feature type="domain" description="GP-PDE" evidence="1">
    <location>
        <begin position="64"/>
        <end position="310"/>
    </location>
</feature>
<reference evidence="2 3" key="1">
    <citation type="submission" date="2018-07" db="EMBL/GenBank/DDBJ databases">
        <title>Genomic Encyclopedia of Type Strains, Phase III (KMG-III): the genomes of soil and plant-associated and newly described type strains.</title>
        <authorList>
            <person name="Whitman W."/>
        </authorList>
    </citation>
    <scope>NUCLEOTIDE SEQUENCE [LARGE SCALE GENOMIC DNA]</scope>
    <source>
        <strain evidence="2 3">CECT 8236</strain>
    </source>
</reference>
<dbReference type="InterPro" id="IPR017946">
    <property type="entry name" value="PLC-like_Pdiesterase_TIM-brl"/>
</dbReference>
<dbReference type="PANTHER" id="PTHR46211:SF7">
    <property type="entry name" value="GLYCEROPHOSPHODIESTER PHOSPHODIESTERASE"/>
    <property type="match status" value="1"/>
</dbReference>
<organism evidence="2 3">
    <name type="scientific">Cohnella lupini</name>
    <dbReference type="NCBI Taxonomy" id="1294267"/>
    <lineage>
        <taxon>Bacteria</taxon>
        <taxon>Bacillati</taxon>
        <taxon>Bacillota</taxon>
        <taxon>Bacilli</taxon>
        <taxon>Bacillales</taxon>
        <taxon>Paenibacillaceae</taxon>
        <taxon>Cohnella</taxon>
    </lineage>
</organism>
<evidence type="ECO:0000259" key="1">
    <source>
        <dbReference type="PROSITE" id="PS51704"/>
    </source>
</evidence>
<dbReference type="Pfam" id="PF03009">
    <property type="entry name" value="GDPD"/>
    <property type="match status" value="1"/>
</dbReference>
<protein>
    <submittedName>
        <fullName evidence="2">Glycerophosphoryl diester phosphodiesterase</fullName>
    </submittedName>
</protein>
<keyword evidence="3" id="KW-1185">Reference proteome</keyword>
<dbReference type="Proteomes" id="UP000256869">
    <property type="component" value="Unassembled WGS sequence"/>
</dbReference>
<dbReference type="EMBL" id="QRDY01000001">
    <property type="protein sequence ID" value="RED66246.1"/>
    <property type="molecule type" value="Genomic_DNA"/>
</dbReference>
<name>A0A3D9IYU2_9BACL</name>
<accession>A0A3D9IYU2</accession>
<dbReference type="InterPro" id="IPR030395">
    <property type="entry name" value="GP_PDE_dom"/>
</dbReference>
<dbReference type="Gene3D" id="3.20.20.190">
    <property type="entry name" value="Phosphatidylinositol (PI) phosphodiesterase"/>
    <property type="match status" value="1"/>
</dbReference>
<dbReference type="GO" id="GO:0008081">
    <property type="term" value="F:phosphoric diester hydrolase activity"/>
    <property type="evidence" value="ECO:0007669"/>
    <property type="project" value="InterPro"/>
</dbReference>
<proteinExistence type="predicted"/>
<dbReference type="CDD" id="cd08601">
    <property type="entry name" value="GDPD_SaGlpQ_like"/>
    <property type="match status" value="1"/>
</dbReference>